<dbReference type="EMBL" id="JBHUDM010000007">
    <property type="protein sequence ID" value="MFD1643668.1"/>
    <property type="molecule type" value="Genomic_DNA"/>
</dbReference>
<dbReference type="Proteomes" id="UP001597052">
    <property type="component" value="Unassembled WGS sequence"/>
</dbReference>
<name>A0ABD6DDV0_9EURY</name>
<evidence type="ECO:0000313" key="1">
    <source>
        <dbReference type="EMBL" id="MFD1643668.1"/>
    </source>
</evidence>
<sequence>MTRSEQLYTANIVDTVIFRSLGKSPSPQLRSLKRAIAGAGTELWVSPSIYRELTNYGEDPPRNPYLDTGIEEGWIRVSTSLPNNRNTTFESVTDPIEQAQHLADEYLNQQSKYPNTNNWRDASVVALAVRLFEQNTRIRIVTHTADTALAQACARIPPEFGYYDIESRYYNPPQKAKKQFPTVESLSWSTK</sequence>
<protein>
    <recommendedName>
        <fullName evidence="3">PIN domain-containing protein</fullName>
    </recommendedName>
</protein>
<accession>A0ABD6DDV0</accession>
<reference evidence="1 2" key="1">
    <citation type="journal article" date="2019" name="Int. J. Syst. Evol. Microbiol.">
        <title>The Global Catalogue of Microorganisms (GCM) 10K type strain sequencing project: providing services to taxonomists for standard genome sequencing and annotation.</title>
        <authorList>
            <consortium name="The Broad Institute Genomics Platform"/>
            <consortium name="The Broad Institute Genome Sequencing Center for Infectious Disease"/>
            <person name="Wu L."/>
            <person name="Ma J."/>
        </authorList>
    </citation>
    <scope>NUCLEOTIDE SEQUENCE [LARGE SCALE GENOMIC DNA]</scope>
    <source>
        <strain evidence="1 2">CGMCC 1.10593</strain>
    </source>
</reference>
<dbReference type="AlphaFoldDB" id="A0ABD6DDV0"/>
<evidence type="ECO:0008006" key="3">
    <source>
        <dbReference type="Google" id="ProtNLM"/>
    </source>
</evidence>
<gene>
    <name evidence="1" type="ORF">ACFSBW_17530</name>
</gene>
<dbReference type="InterPro" id="IPR058703">
    <property type="entry name" value="PIN-containing"/>
</dbReference>
<keyword evidence="2" id="KW-1185">Reference proteome</keyword>
<dbReference type="Pfam" id="PF26425">
    <property type="entry name" value="PIN_halo"/>
    <property type="match status" value="1"/>
</dbReference>
<comment type="caution">
    <text evidence="1">The sequence shown here is derived from an EMBL/GenBank/DDBJ whole genome shotgun (WGS) entry which is preliminary data.</text>
</comment>
<organism evidence="1 2">
    <name type="scientific">Halohasta litorea</name>
    <dbReference type="NCBI Taxonomy" id="869891"/>
    <lineage>
        <taxon>Archaea</taxon>
        <taxon>Methanobacteriati</taxon>
        <taxon>Methanobacteriota</taxon>
        <taxon>Stenosarchaea group</taxon>
        <taxon>Halobacteria</taxon>
        <taxon>Halobacteriales</taxon>
        <taxon>Haloferacaceae</taxon>
        <taxon>Halohasta</taxon>
    </lineage>
</organism>
<evidence type="ECO:0000313" key="2">
    <source>
        <dbReference type="Proteomes" id="UP001597052"/>
    </source>
</evidence>
<proteinExistence type="predicted"/>
<dbReference type="RefSeq" id="WP_256397652.1">
    <property type="nucleotide sequence ID" value="NZ_JANHDJ010000009.1"/>
</dbReference>